<accession>A0A2K3URM0</accession>
<protein>
    <submittedName>
        <fullName evidence="1">Uncharacterized protein</fullName>
    </submittedName>
</protein>
<comment type="caution">
    <text evidence="1">The sequence shown here is derived from an EMBL/GenBank/DDBJ whole genome shotgun (WGS) entry which is preliminary data.</text>
</comment>
<dbReference type="OrthoDB" id="68495at2"/>
<dbReference type="RefSeq" id="WP_103314343.1">
    <property type="nucleotide sequence ID" value="NZ_PPPD01000006.1"/>
</dbReference>
<evidence type="ECO:0000313" key="1">
    <source>
        <dbReference type="EMBL" id="PNY79192.1"/>
    </source>
</evidence>
<dbReference type="AlphaFoldDB" id="A0A2K3URM0"/>
<name>A0A2K3URM0_9DEIO</name>
<reference evidence="1 2" key="1">
    <citation type="submission" date="2018-01" db="EMBL/GenBank/DDBJ databases">
        <title>Deinococcus koreensis sp. nov., a radiation-resistant bacterium isolated from river water.</title>
        <authorList>
            <person name="Choi A."/>
        </authorList>
    </citation>
    <scope>NUCLEOTIDE SEQUENCE [LARGE SCALE GENOMIC DNA]</scope>
    <source>
        <strain evidence="1 2">SJW1-2</strain>
    </source>
</reference>
<gene>
    <name evidence="1" type="ORF">CVO96_20550</name>
</gene>
<dbReference type="Proteomes" id="UP000236379">
    <property type="component" value="Unassembled WGS sequence"/>
</dbReference>
<keyword evidence="2" id="KW-1185">Reference proteome</keyword>
<sequence length="79" mass="8718">MHSDADWTGTWIAAPDGRLPSQRDDLLWLRLGGRRGLFSDRHPLVVAGVEDGYLGARAYLWDEGESLEIDVRVGPPGDS</sequence>
<evidence type="ECO:0000313" key="2">
    <source>
        <dbReference type="Proteomes" id="UP000236379"/>
    </source>
</evidence>
<dbReference type="EMBL" id="PPPD01000006">
    <property type="protein sequence ID" value="PNY79192.1"/>
    <property type="molecule type" value="Genomic_DNA"/>
</dbReference>
<proteinExistence type="predicted"/>
<organism evidence="1 2">
    <name type="scientific">Deinococcus koreensis</name>
    <dbReference type="NCBI Taxonomy" id="2054903"/>
    <lineage>
        <taxon>Bacteria</taxon>
        <taxon>Thermotogati</taxon>
        <taxon>Deinococcota</taxon>
        <taxon>Deinococci</taxon>
        <taxon>Deinococcales</taxon>
        <taxon>Deinococcaceae</taxon>
        <taxon>Deinococcus</taxon>
    </lineage>
</organism>